<evidence type="ECO:0000256" key="7">
    <source>
        <dbReference type="ARBA" id="ARBA00023136"/>
    </source>
</evidence>
<comment type="caution">
    <text evidence="10">The sequence shown here is derived from an EMBL/GenBank/DDBJ whole genome shotgun (WGS) entry which is preliminary data.</text>
</comment>
<evidence type="ECO:0000256" key="3">
    <source>
        <dbReference type="ARBA" id="ARBA00022475"/>
    </source>
</evidence>
<evidence type="ECO:0000256" key="6">
    <source>
        <dbReference type="ARBA" id="ARBA00022989"/>
    </source>
</evidence>
<dbReference type="InterPro" id="IPR001851">
    <property type="entry name" value="ABC_transp_permease"/>
</dbReference>
<feature type="transmembrane region" description="Helical" evidence="9">
    <location>
        <begin position="93"/>
        <end position="115"/>
    </location>
</feature>
<feature type="transmembrane region" description="Helical" evidence="9">
    <location>
        <begin position="61"/>
        <end position="81"/>
    </location>
</feature>
<evidence type="ECO:0000256" key="8">
    <source>
        <dbReference type="ARBA" id="ARBA00037998"/>
    </source>
</evidence>
<name>A0A437MEC4_9PROT</name>
<keyword evidence="3" id="KW-1003">Cell membrane</keyword>
<dbReference type="GO" id="GO:0006865">
    <property type="term" value="P:amino acid transport"/>
    <property type="evidence" value="ECO:0007669"/>
    <property type="project" value="UniProtKB-KW"/>
</dbReference>
<feature type="transmembrane region" description="Helical" evidence="9">
    <location>
        <begin position="268"/>
        <end position="288"/>
    </location>
</feature>
<dbReference type="InterPro" id="IPR052157">
    <property type="entry name" value="BCAA_transport_permease"/>
</dbReference>
<comment type="similarity">
    <text evidence="8">Belongs to the binding-protein-dependent transport system permease family. LivHM subfamily.</text>
</comment>
<dbReference type="Pfam" id="PF02653">
    <property type="entry name" value="BPD_transp_2"/>
    <property type="match status" value="1"/>
</dbReference>
<dbReference type="AlphaFoldDB" id="A0A437MEC4"/>
<dbReference type="GO" id="GO:0022857">
    <property type="term" value="F:transmembrane transporter activity"/>
    <property type="evidence" value="ECO:0007669"/>
    <property type="project" value="InterPro"/>
</dbReference>
<gene>
    <name evidence="10" type="ORF">EOD42_12895</name>
</gene>
<comment type="subcellular location">
    <subcellularLocation>
        <location evidence="1">Cell membrane</location>
        <topology evidence="1">Multi-pass membrane protein</topology>
    </subcellularLocation>
</comment>
<sequence length="289" mass="29726">MIELQLLLGGLQNGALYALTAAGFALIFGATKVFHVAHGATFTLAGYVFIGAWNAGWHPALGVLAAMAAAVAFGIAMERLVYRPIGRHEGGFFTVFVAAFGVSIVVQNVIAMIAGRGFANVDSPLATATEVMPDLFLAPVFWISIVAAVAMFLALTIFLSRHPAGVALRALAQNADLLRAYGLSSGKLSVLAFALGSVLAAPAAILTAMTSGINEAIGNHVMLISMAATIVGGVGSLRGAALAGLLLGVAESVVLVFLDTQWAEGASFMVLFAFILFRPSGMFGAAVAR</sequence>
<dbReference type="GO" id="GO:0005886">
    <property type="term" value="C:plasma membrane"/>
    <property type="evidence" value="ECO:0007669"/>
    <property type="project" value="UniProtKB-SubCell"/>
</dbReference>
<evidence type="ECO:0000256" key="2">
    <source>
        <dbReference type="ARBA" id="ARBA00022448"/>
    </source>
</evidence>
<keyword evidence="5" id="KW-0029">Amino-acid transport</keyword>
<dbReference type="RefSeq" id="WP_127787954.1">
    <property type="nucleotide sequence ID" value="NZ_SACL01000004.1"/>
</dbReference>
<protein>
    <submittedName>
        <fullName evidence="10">Branched-chain amino acid ABC transporter permease</fullName>
    </submittedName>
</protein>
<keyword evidence="7 9" id="KW-0472">Membrane</keyword>
<accession>A0A437MEC4</accession>
<evidence type="ECO:0000313" key="10">
    <source>
        <dbReference type="EMBL" id="RVT96020.1"/>
    </source>
</evidence>
<dbReference type="CDD" id="cd06582">
    <property type="entry name" value="TM_PBP1_LivH_like"/>
    <property type="match status" value="1"/>
</dbReference>
<keyword evidence="11" id="KW-1185">Reference proteome</keyword>
<dbReference type="PANTHER" id="PTHR11795:SF445">
    <property type="entry name" value="AMINO ACID ABC TRANSPORTER PERMEASE PROTEIN"/>
    <property type="match status" value="1"/>
</dbReference>
<evidence type="ECO:0000313" key="11">
    <source>
        <dbReference type="Proteomes" id="UP000282957"/>
    </source>
</evidence>
<evidence type="ECO:0000256" key="9">
    <source>
        <dbReference type="SAM" id="Phobius"/>
    </source>
</evidence>
<feature type="transmembrane region" description="Helical" evidence="9">
    <location>
        <begin position="188"/>
        <end position="210"/>
    </location>
</feature>
<proteinExistence type="inferred from homology"/>
<feature type="transmembrane region" description="Helical" evidence="9">
    <location>
        <begin position="36"/>
        <end position="55"/>
    </location>
</feature>
<feature type="transmembrane region" description="Helical" evidence="9">
    <location>
        <begin position="6"/>
        <end position="29"/>
    </location>
</feature>
<dbReference type="EMBL" id="SACL01000004">
    <property type="protein sequence ID" value="RVT96020.1"/>
    <property type="molecule type" value="Genomic_DNA"/>
</dbReference>
<feature type="transmembrane region" description="Helical" evidence="9">
    <location>
        <begin position="241"/>
        <end position="262"/>
    </location>
</feature>
<keyword evidence="6 9" id="KW-1133">Transmembrane helix</keyword>
<dbReference type="OrthoDB" id="9779023at2"/>
<evidence type="ECO:0000256" key="5">
    <source>
        <dbReference type="ARBA" id="ARBA00022970"/>
    </source>
</evidence>
<feature type="transmembrane region" description="Helical" evidence="9">
    <location>
        <begin position="135"/>
        <end position="159"/>
    </location>
</feature>
<reference evidence="10 11" key="1">
    <citation type="submission" date="2019-01" db="EMBL/GenBank/DDBJ databases">
        <authorList>
            <person name="Chen W.-M."/>
        </authorList>
    </citation>
    <scope>NUCLEOTIDE SEQUENCE [LARGE SCALE GENOMIC DNA]</scope>
    <source>
        <strain evidence="10 11">CCP-6</strain>
    </source>
</reference>
<evidence type="ECO:0000256" key="1">
    <source>
        <dbReference type="ARBA" id="ARBA00004651"/>
    </source>
</evidence>
<evidence type="ECO:0000256" key="4">
    <source>
        <dbReference type="ARBA" id="ARBA00022692"/>
    </source>
</evidence>
<dbReference type="PANTHER" id="PTHR11795">
    <property type="entry name" value="BRANCHED-CHAIN AMINO ACID TRANSPORT SYSTEM PERMEASE PROTEIN LIVH"/>
    <property type="match status" value="1"/>
</dbReference>
<organism evidence="10 11">
    <name type="scientific">Rhodovarius crocodyli</name>
    <dbReference type="NCBI Taxonomy" id="1979269"/>
    <lineage>
        <taxon>Bacteria</taxon>
        <taxon>Pseudomonadati</taxon>
        <taxon>Pseudomonadota</taxon>
        <taxon>Alphaproteobacteria</taxon>
        <taxon>Acetobacterales</taxon>
        <taxon>Roseomonadaceae</taxon>
        <taxon>Rhodovarius</taxon>
    </lineage>
</organism>
<dbReference type="Proteomes" id="UP000282957">
    <property type="component" value="Unassembled WGS sequence"/>
</dbReference>
<keyword evidence="2" id="KW-0813">Transport</keyword>
<keyword evidence="4 9" id="KW-0812">Transmembrane</keyword>